<dbReference type="Pfam" id="PF00005">
    <property type="entry name" value="ABC_tran"/>
    <property type="match status" value="2"/>
</dbReference>
<dbReference type="PANTHER" id="PTHR43776:SF8">
    <property type="entry name" value="ABC TRANSPORTER, ATP-BINDING PROTEIN"/>
    <property type="match status" value="1"/>
</dbReference>
<dbReference type="RefSeq" id="WP_075727046.1">
    <property type="nucleotide sequence ID" value="NZ_CP009245.1"/>
</dbReference>
<dbReference type="InterPro" id="IPR027417">
    <property type="entry name" value="P-loop_NTPase"/>
</dbReference>
<feature type="domain" description="ABC transporter" evidence="4">
    <location>
        <begin position="2"/>
        <end position="239"/>
    </location>
</feature>
<dbReference type="PANTHER" id="PTHR43776">
    <property type="entry name" value="TRANSPORT ATP-BINDING PROTEIN"/>
    <property type="match status" value="1"/>
</dbReference>
<protein>
    <recommendedName>
        <fullName evidence="4">ABC transporter domain-containing protein</fullName>
    </recommendedName>
</protein>
<proteinExistence type="predicted"/>
<dbReference type="GO" id="GO:0005524">
    <property type="term" value="F:ATP binding"/>
    <property type="evidence" value="ECO:0007669"/>
    <property type="project" value="UniProtKB-KW"/>
</dbReference>
<dbReference type="GO" id="GO:0015833">
    <property type="term" value="P:peptide transport"/>
    <property type="evidence" value="ECO:0007669"/>
    <property type="project" value="InterPro"/>
</dbReference>
<dbReference type="SUPFAM" id="SSF52540">
    <property type="entry name" value="P-loop containing nucleoside triphosphate hydrolases"/>
    <property type="match status" value="2"/>
</dbReference>
<dbReference type="PROSITE" id="PS00211">
    <property type="entry name" value="ABC_TRANSPORTER_1"/>
    <property type="match status" value="2"/>
</dbReference>
<reference evidence="5 6" key="1">
    <citation type="submission" date="2014-08" db="EMBL/GenBank/DDBJ databases">
        <title>Complete genome sequence of Corynebacterium aquilae S-613T(T) (=DSM 44791(T)), isolated from the choana of a healthy golden eagle.</title>
        <authorList>
            <person name="Ruckert C."/>
            <person name="Albersmeier A."/>
            <person name="Winkler A."/>
            <person name="Kalinowski J."/>
        </authorList>
    </citation>
    <scope>NUCLEOTIDE SEQUENCE [LARGE SCALE GENOMIC DNA]</scope>
    <source>
        <strain evidence="5 6">S-613</strain>
    </source>
</reference>
<keyword evidence="2" id="KW-0547">Nucleotide-binding</keyword>
<dbReference type="InterPro" id="IPR013563">
    <property type="entry name" value="Oligopep_ABC_C"/>
</dbReference>
<dbReference type="InterPro" id="IPR003439">
    <property type="entry name" value="ABC_transporter-like_ATP-bd"/>
</dbReference>
<evidence type="ECO:0000313" key="6">
    <source>
        <dbReference type="Proteomes" id="UP000185478"/>
    </source>
</evidence>
<dbReference type="Gene3D" id="3.40.50.300">
    <property type="entry name" value="P-loop containing nucleotide triphosphate hydrolases"/>
    <property type="match status" value="2"/>
</dbReference>
<dbReference type="STRING" id="1431546.CAQU_09215"/>
<dbReference type="Proteomes" id="UP000185478">
    <property type="component" value="Chromosome"/>
</dbReference>
<evidence type="ECO:0000259" key="4">
    <source>
        <dbReference type="PROSITE" id="PS50893"/>
    </source>
</evidence>
<dbReference type="CDD" id="cd03257">
    <property type="entry name" value="ABC_NikE_OppD_transporters"/>
    <property type="match status" value="2"/>
</dbReference>
<dbReference type="Pfam" id="PF08352">
    <property type="entry name" value="oligo_HPY"/>
    <property type="match status" value="2"/>
</dbReference>
<dbReference type="SMART" id="SM00382">
    <property type="entry name" value="AAA"/>
    <property type="match status" value="2"/>
</dbReference>
<dbReference type="GO" id="GO:0016887">
    <property type="term" value="F:ATP hydrolysis activity"/>
    <property type="evidence" value="ECO:0007669"/>
    <property type="project" value="InterPro"/>
</dbReference>
<name>A0A1L7CH80_9CORY</name>
<organism evidence="5 6">
    <name type="scientific">Corynebacterium aquilae DSM 44791</name>
    <dbReference type="NCBI Taxonomy" id="1431546"/>
    <lineage>
        <taxon>Bacteria</taxon>
        <taxon>Bacillati</taxon>
        <taxon>Actinomycetota</taxon>
        <taxon>Actinomycetes</taxon>
        <taxon>Mycobacteriales</taxon>
        <taxon>Corynebacteriaceae</taxon>
        <taxon>Corynebacterium</taxon>
    </lineage>
</organism>
<dbReference type="NCBIfam" id="NF008453">
    <property type="entry name" value="PRK11308.1"/>
    <property type="match status" value="2"/>
</dbReference>
<feature type="domain" description="ABC transporter" evidence="4">
    <location>
        <begin position="284"/>
        <end position="511"/>
    </location>
</feature>
<dbReference type="OrthoDB" id="8036461at2"/>
<dbReference type="InterPro" id="IPR050319">
    <property type="entry name" value="ABC_transp_ATP-bind"/>
</dbReference>
<dbReference type="EMBL" id="CP009245">
    <property type="protein sequence ID" value="APT85221.1"/>
    <property type="molecule type" value="Genomic_DNA"/>
</dbReference>
<sequence length="519" mass="55375">MIDVKNLTIADLVHSLSFSIAPGARVGLIGESGSGKSLTALALMGLVPDNLPVSGSITLDGEELVGASDKQLCKIRGKRIAMVFQEPMTALDPLMKAGAQVAGALKLHGFSGDRNARVAQLFRDVSLEERHIDAYPHELSGGQRQRVLIAMALANEPDVLICDEPTTALDVTVQKEIVDLILDVVAKRQLGLLFITHDLGLVSEVAEELIVIQHGRMVEKGPTDKVLRNPSALYTKGLLAASDLHARDHDGHLYTVTTAADGTYSPGVAHARPAFIPKGQQVLLKATGISKTYTKGLLTKSSVNALAPLDVTLTAGQRLGVVGGSGSGKTTLLKLLAGLVEPTTGTIERHADVQVVFQDPFDSLDPRRTIGDSVGEPLLATSAADRARRVREVLDEVGIASDAVARYPHEFSGGQRQRISLARALTVTPKVLLADEPVSALDVSVRAQVMNLLADLAGEYEFSLLFVSHDLAVVRQLCEDVLVMDNGEVVEHGLVKDVFDAPATEYTQRLLAAVPRIVL</sequence>
<evidence type="ECO:0000256" key="3">
    <source>
        <dbReference type="ARBA" id="ARBA00022840"/>
    </source>
</evidence>
<gene>
    <name evidence="5" type="ORF">CAQU_09215</name>
</gene>
<accession>A0A1L7CH80</accession>
<dbReference type="InterPro" id="IPR017871">
    <property type="entry name" value="ABC_transporter-like_CS"/>
</dbReference>
<dbReference type="GO" id="GO:0055085">
    <property type="term" value="P:transmembrane transport"/>
    <property type="evidence" value="ECO:0007669"/>
    <property type="project" value="UniProtKB-ARBA"/>
</dbReference>
<keyword evidence="6" id="KW-1185">Reference proteome</keyword>
<evidence type="ECO:0000256" key="1">
    <source>
        <dbReference type="ARBA" id="ARBA00022448"/>
    </source>
</evidence>
<evidence type="ECO:0000256" key="2">
    <source>
        <dbReference type="ARBA" id="ARBA00022741"/>
    </source>
</evidence>
<evidence type="ECO:0000313" key="5">
    <source>
        <dbReference type="EMBL" id="APT85221.1"/>
    </source>
</evidence>
<dbReference type="InterPro" id="IPR003593">
    <property type="entry name" value="AAA+_ATPase"/>
</dbReference>
<dbReference type="PROSITE" id="PS50893">
    <property type="entry name" value="ABC_TRANSPORTER_2"/>
    <property type="match status" value="2"/>
</dbReference>
<dbReference type="AlphaFoldDB" id="A0A1L7CH80"/>
<keyword evidence="3" id="KW-0067">ATP-binding</keyword>
<keyword evidence="1" id="KW-0813">Transport</keyword>
<dbReference type="KEGG" id="caqu:CAQU_09215"/>